<dbReference type="RefSeq" id="WP_092660892.1">
    <property type="nucleotide sequence ID" value="NZ_FOCX01000012.1"/>
</dbReference>
<evidence type="ECO:0000313" key="1">
    <source>
        <dbReference type="EMBL" id="SEO39552.1"/>
    </source>
</evidence>
<dbReference type="OrthoDB" id="270804at2157"/>
<reference evidence="2" key="1">
    <citation type="submission" date="2016-10" db="EMBL/GenBank/DDBJ databases">
        <authorList>
            <person name="Varghese N."/>
            <person name="Submissions S."/>
        </authorList>
    </citation>
    <scope>NUCLEOTIDE SEQUENCE [LARGE SCALE GENOMIC DNA]</scope>
    <source>
        <strain evidence="2">IBRC-M 10043</strain>
    </source>
</reference>
<dbReference type="EMBL" id="FOCX01000012">
    <property type="protein sequence ID" value="SEO39552.1"/>
    <property type="molecule type" value="Genomic_DNA"/>
</dbReference>
<keyword evidence="2" id="KW-1185">Reference proteome</keyword>
<sequence>MTAGEFDDHLAALAAVHDPDESNTAPGLFLGTIEGKSYYLFKDPEGWATGIYEPGAIDDPTNTDIVHIDDVEYHDGPHLDREYTPPSVPKKIYLPSLDTFDDAVAHLLANWEAYVREYHHYQCQQEG</sequence>
<organism evidence="1 2">
    <name type="scientific">Halorientalis persicus</name>
    <dbReference type="NCBI Taxonomy" id="1367881"/>
    <lineage>
        <taxon>Archaea</taxon>
        <taxon>Methanobacteriati</taxon>
        <taxon>Methanobacteriota</taxon>
        <taxon>Stenosarchaea group</taxon>
        <taxon>Halobacteria</taxon>
        <taxon>Halobacteriales</taxon>
        <taxon>Haloarculaceae</taxon>
        <taxon>Halorientalis</taxon>
    </lineage>
</organism>
<name>A0A1H8PC85_9EURY</name>
<accession>A0A1H8PC85</accession>
<proteinExistence type="predicted"/>
<dbReference type="Proteomes" id="UP000198775">
    <property type="component" value="Unassembled WGS sequence"/>
</dbReference>
<gene>
    <name evidence="1" type="ORF">SAMN05216388_10124</name>
</gene>
<evidence type="ECO:0000313" key="2">
    <source>
        <dbReference type="Proteomes" id="UP000198775"/>
    </source>
</evidence>
<dbReference type="AlphaFoldDB" id="A0A1H8PC85"/>
<protein>
    <submittedName>
        <fullName evidence="1">Uncharacterized protein</fullName>
    </submittedName>
</protein>